<proteinExistence type="predicted"/>
<feature type="domain" description="Terminase large subunit gp17-like C-terminal" evidence="2">
    <location>
        <begin position="237"/>
        <end position="310"/>
    </location>
</feature>
<dbReference type="Gene3D" id="3.40.50.300">
    <property type="entry name" value="P-loop containing nucleotide triphosphate hydrolases"/>
    <property type="match status" value="1"/>
</dbReference>
<dbReference type="Gene3D" id="3.30.420.240">
    <property type="match status" value="1"/>
</dbReference>
<feature type="non-terminal residue" evidence="3">
    <location>
        <position position="1"/>
    </location>
</feature>
<name>A0A0F9BN59_9ZZZZ</name>
<gene>
    <name evidence="3" type="ORF">LCGC14_2507510</name>
</gene>
<reference evidence="3" key="1">
    <citation type="journal article" date="2015" name="Nature">
        <title>Complex archaea that bridge the gap between prokaryotes and eukaryotes.</title>
        <authorList>
            <person name="Spang A."/>
            <person name="Saw J.H."/>
            <person name="Jorgensen S.L."/>
            <person name="Zaremba-Niedzwiedzka K."/>
            <person name="Martijn J."/>
            <person name="Lind A.E."/>
            <person name="van Eijk R."/>
            <person name="Schleper C."/>
            <person name="Guy L."/>
            <person name="Ettema T.J."/>
        </authorList>
    </citation>
    <scope>NUCLEOTIDE SEQUENCE</scope>
</reference>
<accession>A0A0F9BN59</accession>
<organism evidence="3">
    <name type="scientific">marine sediment metagenome</name>
    <dbReference type="NCBI Taxonomy" id="412755"/>
    <lineage>
        <taxon>unclassified sequences</taxon>
        <taxon>metagenomes</taxon>
        <taxon>ecological metagenomes</taxon>
    </lineage>
</organism>
<dbReference type="EMBL" id="LAZR01040133">
    <property type="protein sequence ID" value="KKL15247.1"/>
    <property type="molecule type" value="Genomic_DNA"/>
</dbReference>
<dbReference type="InterPro" id="IPR035421">
    <property type="entry name" value="Terminase_6C"/>
</dbReference>
<keyword evidence="1" id="KW-1188">Viral release from host cell</keyword>
<dbReference type="InterPro" id="IPR027417">
    <property type="entry name" value="P-loop_NTPase"/>
</dbReference>
<evidence type="ECO:0000256" key="1">
    <source>
        <dbReference type="ARBA" id="ARBA00022612"/>
    </source>
</evidence>
<dbReference type="Pfam" id="PF17289">
    <property type="entry name" value="Terminase_6C"/>
    <property type="match status" value="1"/>
</dbReference>
<evidence type="ECO:0000313" key="3">
    <source>
        <dbReference type="EMBL" id="KKL15247.1"/>
    </source>
</evidence>
<sequence>FRQSKFMFDECDRLWKRSPIFQNATIKKPTHQSDNCYIEFKSVAGRPGSKIQAIPLGDGSKIRGSRFFSIICDEFPHIPEEIFNMVIRPMAATVADPMENVERLQREKELLSAGLIAEGDIDTKKAANQILITSSGYFTFNHMYDLYSIYKKEMLAGNEKYAVFRISYDLLPDGFLDEDNITSARKEMSSLEFSMEYEAAFIPDTDGFYKASLLEACKDKEYSPQVVGTSGKSYILGVDPARSEDSFAIAVVEINNPARIVHAVEYQKETFPKMASVLEDLCMSFNVQSIYMDAGGGGMAIKDILAENHRSLPGGPILDPEDEAHQQKTGRHILTMCNFGTEFISESNFAALRLLERREILFPSPSRAEALSEQRRNTEDESWSTINRMLQQMQTIIISETPTGKIHFDVPKGAGHGIHKKDLYTAFMLAARGIYDFLWAEGIPDSEIQHAGIITPRKATVAPGLASGYQRLTDMQDHIPEVMQDKLDMIRDPDE</sequence>
<feature type="non-terminal residue" evidence="3">
    <location>
        <position position="495"/>
    </location>
</feature>
<dbReference type="AlphaFoldDB" id="A0A0F9BN59"/>
<comment type="caution">
    <text evidence="3">The sequence shown here is derived from an EMBL/GenBank/DDBJ whole genome shotgun (WGS) entry which is preliminary data.</text>
</comment>
<evidence type="ECO:0000259" key="2">
    <source>
        <dbReference type="Pfam" id="PF17289"/>
    </source>
</evidence>
<protein>
    <recommendedName>
        <fullName evidence="2">Terminase large subunit gp17-like C-terminal domain-containing protein</fullName>
    </recommendedName>
</protein>